<dbReference type="Pfam" id="PF10429">
    <property type="entry name" value="Mtr2"/>
    <property type="match status" value="1"/>
</dbReference>
<dbReference type="STRING" id="984485.A0A1E4RFR6"/>
<dbReference type="EMBL" id="KV454543">
    <property type="protein sequence ID" value="ODV66071.1"/>
    <property type="molecule type" value="Genomic_DNA"/>
</dbReference>
<dbReference type="Gene3D" id="3.10.450.50">
    <property type="match status" value="1"/>
</dbReference>
<evidence type="ECO:0008006" key="3">
    <source>
        <dbReference type="Google" id="ProtNLM"/>
    </source>
</evidence>
<dbReference type="AlphaFoldDB" id="A0A1E4RFR6"/>
<dbReference type="Proteomes" id="UP000095085">
    <property type="component" value="Unassembled WGS sequence"/>
</dbReference>
<sequence length="181" mass="20658">MNQQDPTQPVEPFLKNLLSTLDLQYQTPSNQYPNVEAYATQFAKQLKQTSAIIMNGKPLIPTQNDSRLEFQKKWLATPLTTHQLNSFDTHLIPGTGTFIINLSGKVRFDESGKNRLGESADLDKSMMQNNQMRPRPIWGSWFGFNMNLVIDEGLLNNSEAQTINSLNYRITYKPHDSIIQL</sequence>
<dbReference type="InterPro" id="IPR019488">
    <property type="entry name" value="Nucl_pore_RNA_shuttling_Mtr2"/>
</dbReference>
<evidence type="ECO:0000313" key="1">
    <source>
        <dbReference type="EMBL" id="ODV66071.1"/>
    </source>
</evidence>
<reference evidence="2" key="1">
    <citation type="submission" date="2016-05" db="EMBL/GenBank/DDBJ databases">
        <title>Comparative genomics of biotechnologically important yeasts.</title>
        <authorList>
            <consortium name="DOE Joint Genome Institute"/>
            <person name="Riley R."/>
            <person name="Haridas S."/>
            <person name="Wolfe K.H."/>
            <person name="Lopes M.R."/>
            <person name="Hittinger C.T."/>
            <person name="Goker M."/>
            <person name="Salamov A."/>
            <person name="Wisecaver J."/>
            <person name="Long T.M."/>
            <person name="Aerts A.L."/>
            <person name="Barry K."/>
            <person name="Choi C."/>
            <person name="Clum A."/>
            <person name="Coughlan A.Y."/>
            <person name="Deshpande S."/>
            <person name="Douglass A.P."/>
            <person name="Hanson S.J."/>
            <person name="Klenk H.-P."/>
            <person name="Labutti K."/>
            <person name="Lapidus A."/>
            <person name="Lindquist E."/>
            <person name="Lipzen A."/>
            <person name="Meier-Kolthoff J.P."/>
            <person name="Ohm R.A."/>
            <person name="Otillar R.P."/>
            <person name="Pangilinan J."/>
            <person name="Peng Y."/>
            <person name="Rokas A."/>
            <person name="Rosa C.A."/>
            <person name="Scheuner C."/>
            <person name="Sibirny A.A."/>
            <person name="Slot J.C."/>
            <person name="Stielow J.B."/>
            <person name="Sun H."/>
            <person name="Kurtzman C.P."/>
            <person name="Blackwell M."/>
            <person name="Grigoriev I.V."/>
            <person name="Jeffries T.W."/>
        </authorList>
    </citation>
    <scope>NUCLEOTIDE SEQUENCE [LARGE SCALE GENOMIC DNA]</scope>
    <source>
        <strain evidence="2">NRRL Y-1933</strain>
    </source>
</reference>
<dbReference type="RefSeq" id="XP_020075138.1">
    <property type="nucleotide sequence ID" value="XM_020220234.1"/>
</dbReference>
<protein>
    <recommendedName>
        <fullName evidence="3">mRNA transport regulator MTR2</fullName>
    </recommendedName>
</protein>
<gene>
    <name evidence="1" type="ORF">HYPBUDRAFT_149848</name>
</gene>
<accession>A0A1E4RFR6</accession>
<organism evidence="1 2">
    <name type="scientific">Hyphopichia burtonii NRRL Y-1933</name>
    <dbReference type="NCBI Taxonomy" id="984485"/>
    <lineage>
        <taxon>Eukaryota</taxon>
        <taxon>Fungi</taxon>
        <taxon>Dikarya</taxon>
        <taxon>Ascomycota</taxon>
        <taxon>Saccharomycotina</taxon>
        <taxon>Pichiomycetes</taxon>
        <taxon>Debaryomycetaceae</taxon>
        <taxon>Hyphopichia</taxon>
    </lineage>
</organism>
<dbReference type="OrthoDB" id="25408at2759"/>
<name>A0A1E4RFR6_9ASCO</name>
<proteinExistence type="predicted"/>
<dbReference type="InterPro" id="IPR032710">
    <property type="entry name" value="NTF2-like_dom_sf"/>
</dbReference>
<keyword evidence="2" id="KW-1185">Reference proteome</keyword>
<dbReference type="GeneID" id="30994784"/>
<evidence type="ECO:0000313" key="2">
    <source>
        <dbReference type="Proteomes" id="UP000095085"/>
    </source>
</evidence>
<dbReference type="SUPFAM" id="SSF54427">
    <property type="entry name" value="NTF2-like"/>
    <property type="match status" value="1"/>
</dbReference>